<dbReference type="OrthoDB" id="3177005at2"/>
<evidence type="ECO:0000256" key="2">
    <source>
        <dbReference type="ARBA" id="ARBA00010735"/>
    </source>
</evidence>
<keyword evidence="6 8" id="KW-1133">Transmembrane helix</keyword>
<feature type="transmembrane region" description="Helical" evidence="8">
    <location>
        <begin position="39"/>
        <end position="62"/>
    </location>
</feature>
<evidence type="ECO:0000256" key="6">
    <source>
        <dbReference type="ARBA" id="ARBA00022989"/>
    </source>
</evidence>
<dbReference type="GO" id="GO:1903785">
    <property type="term" value="P:L-valine transmembrane transport"/>
    <property type="evidence" value="ECO:0007669"/>
    <property type="project" value="TreeGrafter"/>
</dbReference>
<feature type="transmembrane region" description="Helical" evidence="8">
    <location>
        <begin position="163"/>
        <end position="181"/>
    </location>
</feature>
<feature type="transmembrane region" description="Helical" evidence="8">
    <location>
        <begin position="216"/>
        <end position="234"/>
    </location>
</feature>
<comment type="subcellular location">
    <subcellularLocation>
        <location evidence="1">Cell membrane</location>
        <topology evidence="1">Multi-pass membrane protein</topology>
    </subcellularLocation>
</comment>
<dbReference type="InterPro" id="IPR011606">
    <property type="entry name" value="Brnchd-chn_aa_trnsp_permease"/>
</dbReference>
<evidence type="ECO:0000313" key="9">
    <source>
        <dbReference type="EMBL" id="APS41738.1"/>
    </source>
</evidence>
<keyword evidence="10" id="KW-1185">Reference proteome</keyword>
<feature type="transmembrane region" description="Helical" evidence="8">
    <location>
        <begin position="68"/>
        <end position="93"/>
    </location>
</feature>
<organism evidence="9 10">
    <name type="scientific">Weissella jogaejeotgali</name>
    <dbReference type="NCBI Taxonomy" id="1631871"/>
    <lineage>
        <taxon>Bacteria</taxon>
        <taxon>Bacillati</taxon>
        <taxon>Bacillota</taxon>
        <taxon>Bacilli</taxon>
        <taxon>Lactobacillales</taxon>
        <taxon>Lactobacillaceae</taxon>
        <taxon>Weissella</taxon>
    </lineage>
</organism>
<evidence type="ECO:0000256" key="8">
    <source>
        <dbReference type="SAM" id="Phobius"/>
    </source>
</evidence>
<evidence type="ECO:0000313" key="10">
    <source>
        <dbReference type="Proteomes" id="UP000185473"/>
    </source>
</evidence>
<dbReference type="Proteomes" id="UP000185473">
    <property type="component" value="Chromosome"/>
</dbReference>
<dbReference type="PANTHER" id="PTHR34979:SF1">
    <property type="entry name" value="INNER MEMBRANE PROTEIN YGAZ"/>
    <property type="match status" value="1"/>
</dbReference>
<dbReference type="Pfam" id="PF03591">
    <property type="entry name" value="AzlC"/>
    <property type="match status" value="1"/>
</dbReference>
<proteinExistence type="inferred from homology"/>
<gene>
    <name evidence="9" type="ORF">FOL01_0879</name>
</gene>
<comment type="similarity">
    <text evidence="2">Belongs to the AzlC family.</text>
</comment>
<feature type="transmembrane region" description="Helical" evidence="8">
    <location>
        <begin position="137"/>
        <end position="157"/>
    </location>
</feature>
<evidence type="ECO:0000256" key="4">
    <source>
        <dbReference type="ARBA" id="ARBA00022475"/>
    </source>
</evidence>
<keyword evidence="4" id="KW-1003">Cell membrane</keyword>
<name>A0A1L6RB76_9LACO</name>
<dbReference type="GO" id="GO:0005886">
    <property type="term" value="C:plasma membrane"/>
    <property type="evidence" value="ECO:0007669"/>
    <property type="project" value="UniProtKB-SubCell"/>
</dbReference>
<evidence type="ECO:0000256" key="5">
    <source>
        <dbReference type="ARBA" id="ARBA00022692"/>
    </source>
</evidence>
<keyword evidence="3" id="KW-0813">Transport</keyword>
<dbReference type="EMBL" id="CP014332">
    <property type="protein sequence ID" value="APS41738.1"/>
    <property type="molecule type" value="Genomic_DNA"/>
</dbReference>
<evidence type="ECO:0000256" key="3">
    <source>
        <dbReference type="ARBA" id="ARBA00022448"/>
    </source>
</evidence>
<dbReference type="AlphaFoldDB" id="A0A1L6RB76"/>
<dbReference type="RefSeq" id="WP_075269566.1">
    <property type="nucleotide sequence ID" value="NZ_CP014332.1"/>
</dbReference>
<feature type="transmembrane region" description="Helical" evidence="8">
    <location>
        <begin position="193"/>
        <end position="210"/>
    </location>
</feature>
<evidence type="ECO:0000256" key="7">
    <source>
        <dbReference type="ARBA" id="ARBA00023136"/>
    </source>
</evidence>
<dbReference type="KEGG" id="wjo:FOL01_0879"/>
<accession>A0A1L6RB76</accession>
<reference evidence="9 10" key="1">
    <citation type="submission" date="2016-02" db="EMBL/GenBank/DDBJ databases">
        <title>Complete Genome Sequence of Weissella jogaejeotgali FOL01.</title>
        <authorList>
            <person name="Lee J.-H."/>
            <person name="Ku H.-J."/>
        </authorList>
    </citation>
    <scope>NUCLEOTIDE SEQUENCE [LARGE SCALE GENOMIC DNA]</scope>
    <source>
        <strain evidence="9 10">FOL01</strain>
    </source>
</reference>
<evidence type="ECO:0000256" key="1">
    <source>
        <dbReference type="ARBA" id="ARBA00004651"/>
    </source>
</evidence>
<protein>
    <submittedName>
        <fullName evidence="9">Amino acid transport protein</fullName>
    </submittedName>
</protein>
<dbReference type="PANTHER" id="PTHR34979">
    <property type="entry name" value="INNER MEMBRANE PROTEIN YGAZ"/>
    <property type="match status" value="1"/>
</dbReference>
<sequence>MNNSLTPKAALREALPTIFGYIGIGAAFGIIGQSSGLSVFIILLISIIVYAGAAQFVVVTMLLTHSPILSIILSVLLVNSRLILMSATLAPYFKKESLIKNILIGTFLTDESFALGMNKLNYTDSHLNFRWFHTVNIVAYVTWIIGTLLGATLSNLITNPEKLGFNFAITAMFIGLLYLQIISDRSIKINVQLIVILFTLVVVYLGLIFIPANLVILLSTILACYFGAVIKNAFN</sequence>
<feature type="transmembrane region" description="Helical" evidence="8">
    <location>
        <begin position="14"/>
        <end position="32"/>
    </location>
</feature>
<keyword evidence="7 8" id="KW-0472">Membrane</keyword>
<dbReference type="STRING" id="1631871.FOL01_0879"/>
<keyword evidence="5 8" id="KW-0812">Transmembrane</keyword>